<evidence type="ECO:0000313" key="2">
    <source>
        <dbReference type="Proteomes" id="UP000479190"/>
    </source>
</evidence>
<organism evidence="1 2">
    <name type="scientific">Trichogramma brassicae</name>
    <dbReference type="NCBI Taxonomy" id="86971"/>
    <lineage>
        <taxon>Eukaryota</taxon>
        <taxon>Metazoa</taxon>
        <taxon>Ecdysozoa</taxon>
        <taxon>Arthropoda</taxon>
        <taxon>Hexapoda</taxon>
        <taxon>Insecta</taxon>
        <taxon>Pterygota</taxon>
        <taxon>Neoptera</taxon>
        <taxon>Endopterygota</taxon>
        <taxon>Hymenoptera</taxon>
        <taxon>Apocrita</taxon>
        <taxon>Proctotrupomorpha</taxon>
        <taxon>Chalcidoidea</taxon>
        <taxon>Trichogrammatidae</taxon>
        <taxon>Trichogramma</taxon>
    </lineage>
</organism>
<protein>
    <submittedName>
        <fullName evidence="1">Uncharacterized protein</fullName>
    </submittedName>
</protein>
<proteinExistence type="predicted"/>
<evidence type="ECO:0000313" key="1">
    <source>
        <dbReference type="EMBL" id="CAB0038142.1"/>
    </source>
</evidence>
<accession>A0A6H5IN77</accession>
<keyword evidence="2" id="KW-1185">Reference proteome</keyword>
<dbReference type="EMBL" id="CADCXV010000892">
    <property type="protein sequence ID" value="CAB0038142.1"/>
    <property type="molecule type" value="Genomic_DNA"/>
</dbReference>
<reference evidence="1 2" key="1">
    <citation type="submission" date="2020-02" db="EMBL/GenBank/DDBJ databases">
        <authorList>
            <person name="Ferguson B K."/>
        </authorList>
    </citation>
    <scope>NUCLEOTIDE SEQUENCE [LARGE SCALE GENOMIC DNA]</scope>
</reference>
<dbReference type="AlphaFoldDB" id="A0A6H5IN77"/>
<name>A0A6H5IN77_9HYME</name>
<gene>
    <name evidence="1" type="ORF">TBRA_LOCUS9934</name>
</gene>
<sequence length="216" mass="25301">MLSSSRQRSTSAGLGRDCQKRRQLVSLSTPGHNCIMVRTLTLFVYSLSQRLCAARSAQHEFVRRLALLSSSGFVVACSGGLRNTSLNKLQRRLWLSFQVKVRQLIMYLELQTAHFNNYLYRSRDYAAATRLRALENEHSRYASLVELRVPRPNRRRTKSTYIFLVRSHRSSIERSLRYAREMKKLCFIHSFREQSIVSEIKLKERQRRYGDGKSHK</sequence>
<dbReference type="Proteomes" id="UP000479190">
    <property type="component" value="Unassembled WGS sequence"/>
</dbReference>